<keyword evidence="9" id="KW-1185">Reference proteome</keyword>
<comment type="caution">
    <text evidence="8">The sequence shown here is derived from an EMBL/GenBank/DDBJ whole genome shotgun (WGS) entry which is preliminary data.</text>
</comment>
<feature type="transmembrane region" description="Helical" evidence="7">
    <location>
        <begin position="142"/>
        <end position="173"/>
    </location>
</feature>
<evidence type="ECO:0000256" key="4">
    <source>
        <dbReference type="ARBA" id="ARBA00022692"/>
    </source>
</evidence>
<evidence type="ECO:0000256" key="3">
    <source>
        <dbReference type="ARBA" id="ARBA00022475"/>
    </source>
</evidence>
<dbReference type="PANTHER" id="PTHR33567">
    <property type="entry name" value="CHROMATE ION TRANSPORTER (EUROFUNG)"/>
    <property type="match status" value="1"/>
</dbReference>
<feature type="transmembrane region" description="Helical" evidence="7">
    <location>
        <begin position="397"/>
        <end position="416"/>
    </location>
</feature>
<accession>A0ABW8V015</accession>
<dbReference type="PANTHER" id="PTHR33567:SF3">
    <property type="entry name" value="CHROMATE ION TRANSPORTER (EUROFUNG)"/>
    <property type="match status" value="1"/>
</dbReference>
<protein>
    <submittedName>
        <fullName evidence="8">Chromate efflux transporter</fullName>
    </submittedName>
</protein>
<feature type="transmembrane region" description="Helical" evidence="7">
    <location>
        <begin position="77"/>
        <end position="102"/>
    </location>
</feature>
<gene>
    <name evidence="8" type="primary">chrA</name>
    <name evidence="8" type="ORF">ACERZ8_15690</name>
</gene>
<dbReference type="InterPro" id="IPR014047">
    <property type="entry name" value="Chr_Tranpt_l_chain"/>
</dbReference>
<feature type="transmembrane region" description="Helical" evidence="7">
    <location>
        <begin position="372"/>
        <end position="392"/>
    </location>
</feature>
<dbReference type="PIRSF" id="PIRSF004810">
    <property type="entry name" value="ChrA"/>
    <property type="match status" value="1"/>
</dbReference>
<dbReference type="EMBL" id="JBHDIY010000002">
    <property type="protein sequence ID" value="MFL4471249.1"/>
    <property type="molecule type" value="Genomic_DNA"/>
</dbReference>
<evidence type="ECO:0000256" key="1">
    <source>
        <dbReference type="ARBA" id="ARBA00004651"/>
    </source>
</evidence>
<feature type="transmembrane region" description="Helical" evidence="7">
    <location>
        <begin position="194"/>
        <end position="213"/>
    </location>
</feature>
<dbReference type="InterPro" id="IPR003370">
    <property type="entry name" value="Chromate_transpt"/>
</dbReference>
<feature type="transmembrane region" description="Helical" evidence="7">
    <location>
        <begin position="262"/>
        <end position="286"/>
    </location>
</feature>
<comment type="subcellular location">
    <subcellularLocation>
        <location evidence="1">Cell membrane</location>
        <topology evidence="1">Multi-pass membrane protein</topology>
    </subcellularLocation>
</comment>
<feature type="transmembrane region" description="Helical" evidence="7">
    <location>
        <begin position="292"/>
        <end position="319"/>
    </location>
</feature>
<evidence type="ECO:0000256" key="7">
    <source>
        <dbReference type="SAM" id="Phobius"/>
    </source>
</evidence>
<reference evidence="8 9" key="1">
    <citation type="submission" date="2024-08" db="EMBL/GenBank/DDBJ databases">
        <title>Tateyamaria sp. nov., isolated from marine algae.</title>
        <authorList>
            <person name="Choi B.J."/>
            <person name="Kim J.M."/>
            <person name="Lee J.K."/>
            <person name="Choi D.G."/>
            <person name="Bayburt H."/>
            <person name="Baek J.H."/>
            <person name="Han D.M."/>
            <person name="Jeon C.O."/>
        </authorList>
    </citation>
    <scope>NUCLEOTIDE SEQUENCE [LARGE SCALE GENOMIC DNA]</scope>
    <source>
        <strain evidence="8 9">KMU-156</strain>
    </source>
</reference>
<sequence>MTAPSFPDLFRVFGRIGLLSFGGPAAQIALMHDALVTGQKWLSEQQFLRALSLCMLLPGPEAMQLATYAGWRLRGTLGGLLAGLLFVVPGAVIILALALLYIRFGDVPLVQAAFLGIKAAVIVVVLQALLRLGQKALTDRAAWGLAGIGFVALFVFGLPFPAVVIAAGLYGYLTADLTSAAAPPAPARARTGRIVMIWGSLWAAPVIVLWIGAQDFLLQIGLFFSKLAVVTFGGAYAVLAYMTQEVVQDHGWITTPQMIDALGLAETTPGPLILVTEFVALLAGFAQGGLGMALAAGALALWVTFVPCFLWIFAAGPYLDHIAARPRLSAALGRITAAVVGVILNLSIWFALHVFFAQVGTAPGLALPLPDWTTLNIWAVVLTLIAMGLMLVAKVKLLPTLAVMAVAGCAISLSGLT</sequence>
<evidence type="ECO:0000256" key="5">
    <source>
        <dbReference type="ARBA" id="ARBA00022989"/>
    </source>
</evidence>
<feature type="transmembrane region" description="Helical" evidence="7">
    <location>
        <begin position="12"/>
        <end position="35"/>
    </location>
</feature>
<comment type="similarity">
    <text evidence="2">Belongs to the chromate ion transporter (CHR) (TC 2.A.51) family.</text>
</comment>
<evidence type="ECO:0000313" key="9">
    <source>
        <dbReference type="Proteomes" id="UP001627408"/>
    </source>
</evidence>
<evidence type="ECO:0000256" key="2">
    <source>
        <dbReference type="ARBA" id="ARBA00005262"/>
    </source>
</evidence>
<evidence type="ECO:0000313" key="8">
    <source>
        <dbReference type="EMBL" id="MFL4471249.1"/>
    </source>
</evidence>
<dbReference type="NCBIfam" id="TIGR00937">
    <property type="entry name" value="2A51"/>
    <property type="match status" value="1"/>
</dbReference>
<proteinExistence type="inferred from homology"/>
<keyword evidence="6 7" id="KW-0472">Membrane</keyword>
<dbReference type="Pfam" id="PF02417">
    <property type="entry name" value="Chromate_transp"/>
    <property type="match status" value="2"/>
</dbReference>
<feature type="transmembrane region" description="Helical" evidence="7">
    <location>
        <begin position="219"/>
        <end position="241"/>
    </location>
</feature>
<dbReference type="RefSeq" id="WP_407593078.1">
    <property type="nucleotide sequence ID" value="NZ_JBHDIY010000002.1"/>
</dbReference>
<keyword evidence="3" id="KW-1003">Cell membrane</keyword>
<evidence type="ECO:0000256" key="6">
    <source>
        <dbReference type="ARBA" id="ARBA00023136"/>
    </source>
</evidence>
<keyword evidence="5 7" id="KW-1133">Transmembrane helix</keyword>
<dbReference type="Proteomes" id="UP001627408">
    <property type="component" value="Unassembled WGS sequence"/>
</dbReference>
<feature type="transmembrane region" description="Helical" evidence="7">
    <location>
        <begin position="109"/>
        <end position="130"/>
    </location>
</feature>
<feature type="transmembrane region" description="Helical" evidence="7">
    <location>
        <begin position="331"/>
        <end position="352"/>
    </location>
</feature>
<organism evidence="8 9">
    <name type="scientific">Tateyamaria armeniaca</name>
    <dbReference type="NCBI Taxonomy" id="2518930"/>
    <lineage>
        <taxon>Bacteria</taxon>
        <taxon>Pseudomonadati</taxon>
        <taxon>Pseudomonadota</taxon>
        <taxon>Alphaproteobacteria</taxon>
        <taxon>Rhodobacterales</taxon>
        <taxon>Roseobacteraceae</taxon>
        <taxon>Tateyamaria</taxon>
    </lineage>
</organism>
<keyword evidence="4 7" id="KW-0812">Transmembrane</keyword>
<name>A0ABW8V015_9RHOB</name>